<gene>
    <name evidence="13" type="ordered locus">RHA1_ro08830</name>
</gene>
<geneLocation type="plasmid" evidence="13 14">
    <name>pRHL1</name>
</geneLocation>
<dbReference type="RefSeq" id="WP_011599555.1">
    <property type="nucleotide sequence ID" value="NC_008269.1"/>
</dbReference>
<feature type="transmembrane region" description="Helical" evidence="11">
    <location>
        <begin position="287"/>
        <end position="305"/>
    </location>
</feature>
<keyword evidence="5 11" id="KW-0812">Transmembrane</keyword>
<feature type="transmembrane region" description="Helical" evidence="11">
    <location>
        <begin position="60"/>
        <end position="84"/>
    </location>
</feature>
<dbReference type="OrthoDB" id="8953821at2"/>
<evidence type="ECO:0000256" key="2">
    <source>
        <dbReference type="ARBA" id="ARBA00008240"/>
    </source>
</evidence>
<dbReference type="KEGG" id="rha:RHA1_ro08830"/>
<dbReference type="PATRIC" id="fig|101510.16.peg.8158"/>
<feature type="transmembrane region" description="Helical" evidence="11">
    <location>
        <begin position="254"/>
        <end position="275"/>
    </location>
</feature>
<feature type="domain" description="Major facilitator superfamily (MFS) profile" evidence="12">
    <location>
        <begin position="23"/>
        <end position="432"/>
    </location>
</feature>
<evidence type="ECO:0000256" key="6">
    <source>
        <dbReference type="ARBA" id="ARBA00022847"/>
    </source>
</evidence>
<keyword evidence="13" id="KW-0614">Plasmid</keyword>
<feature type="transmembrane region" description="Helical" evidence="11">
    <location>
        <begin position="342"/>
        <end position="367"/>
    </location>
</feature>
<keyword evidence="3" id="KW-0813">Transport</keyword>
<evidence type="ECO:0000256" key="8">
    <source>
        <dbReference type="ARBA" id="ARBA00023136"/>
    </source>
</evidence>
<proteinExistence type="inferred from homology"/>
<evidence type="ECO:0000256" key="4">
    <source>
        <dbReference type="ARBA" id="ARBA00022475"/>
    </source>
</evidence>
<evidence type="ECO:0000256" key="3">
    <source>
        <dbReference type="ARBA" id="ARBA00022448"/>
    </source>
</evidence>
<dbReference type="FunFam" id="1.20.1250.20:FF:000001">
    <property type="entry name" value="Dicarboxylate MFS transporter"/>
    <property type="match status" value="1"/>
</dbReference>
<evidence type="ECO:0000313" key="14">
    <source>
        <dbReference type="Proteomes" id="UP000008710"/>
    </source>
</evidence>
<keyword evidence="6" id="KW-0769">Symport</keyword>
<protein>
    <recommendedName>
        <fullName evidence="10">Putative proline/betaine transporter</fullName>
    </recommendedName>
</protein>
<reference evidence="14" key="1">
    <citation type="journal article" date="2006" name="Proc. Natl. Acad. Sci. U.S.A.">
        <title>The complete genome of Rhodococcus sp. RHA1 provides insights into a catabolic powerhouse.</title>
        <authorList>
            <person name="McLeod M.P."/>
            <person name="Warren R.L."/>
            <person name="Hsiao W.W.L."/>
            <person name="Araki N."/>
            <person name="Myhre M."/>
            <person name="Fernandes C."/>
            <person name="Miyazawa D."/>
            <person name="Wong W."/>
            <person name="Lillquist A.L."/>
            <person name="Wang D."/>
            <person name="Dosanjh M."/>
            <person name="Hara H."/>
            <person name="Petrescu A."/>
            <person name="Morin R.D."/>
            <person name="Yang G."/>
            <person name="Stott J.M."/>
            <person name="Schein J.E."/>
            <person name="Shin H."/>
            <person name="Smailus D."/>
            <person name="Siddiqui A.S."/>
            <person name="Marra M.A."/>
            <person name="Jones S.J.M."/>
            <person name="Holt R."/>
            <person name="Brinkman F.S.L."/>
            <person name="Miyauchi K."/>
            <person name="Fukuda M."/>
            <person name="Davies J.E."/>
            <person name="Mohn W.W."/>
            <person name="Eltis L.D."/>
        </authorList>
    </citation>
    <scope>NUCLEOTIDE SEQUENCE [LARGE SCALE GENOMIC DNA]</scope>
    <source>
        <strain evidence="14">RHA1</strain>
    </source>
</reference>
<accession>Q0RXW2</accession>
<feature type="transmembrane region" description="Helical" evidence="11">
    <location>
        <begin position="379"/>
        <end position="401"/>
    </location>
</feature>
<dbReference type="InterPro" id="IPR036259">
    <property type="entry name" value="MFS_trans_sf"/>
</dbReference>
<evidence type="ECO:0000256" key="9">
    <source>
        <dbReference type="ARBA" id="ARBA00037295"/>
    </source>
</evidence>
<evidence type="ECO:0000256" key="1">
    <source>
        <dbReference type="ARBA" id="ARBA00004651"/>
    </source>
</evidence>
<dbReference type="EMBL" id="CP000432">
    <property type="protein sequence ID" value="ABG99874.1"/>
    <property type="molecule type" value="Genomic_DNA"/>
</dbReference>
<feature type="transmembrane region" description="Helical" evidence="11">
    <location>
        <begin position="120"/>
        <end position="140"/>
    </location>
</feature>
<feature type="transmembrane region" description="Helical" evidence="11">
    <location>
        <begin position="96"/>
        <end position="114"/>
    </location>
</feature>
<dbReference type="SUPFAM" id="SSF103473">
    <property type="entry name" value="MFS general substrate transporter"/>
    <property type="match status" value="1"/>
</dbReference>
<evidence type="ECO:0000313" key="13">
    <source>
        <dbReference type="EMBL" id="ABG99874.1"/>
    </source>
</evidence>
<evidence type="ECO:0000256" key="7">
    <source>
        <dbReference type="ARBA" id="ARBA00022989"/>
    </source>
</evidence>
<evidence type="ECO:0000256" key="11">
    <source>
        <dbReference type="SAM" id="Phobius"/>
    </source>
</evidence>
<dbReference type="Pfam" id="PF07690">
    <property type="entry name" value="MFS_1"/>
    <property type="match status" value="1"/>
</dbReference>
<dbReference type="PROSITE" id="PS50850">
    <property type="entry name" value="MFS"/>
    <property type="match status" value="1"/>
</dbReference>
<dbReference type="PANTHER" id="PTHR43045">
    <property type="entry name" value="SHIKIMATE TRANSPORTER"/>
    <property type="match status" value="1"/>
</dbReference>
<comment type="function">
    <text evidence="9">May be a proton symporter involved in the uptake of osmolytes such as proline and glycine betaine.</text>
</comment>
<dbReference type="Proteomes" id="UP000008710">
    <property type="component" value="Plasmid pRHL1"/>
</dbReference>
<dbReference type="InterPro" id="IPR020846">
    <property type="entry name" value="MFS_dom"/>
</dbReference>
<evidence type="ECO:0000256" key="10">
    <source>
        <dbReference type="ARBA" id="ARBA00039918"/>
    </source>
</evidence>
<sequence>MLEETIDQNVGVHEPEPSSLRRVAISSMMGTVLEWYDYFIFGFAAVLVFGQLFFPQISPVAGTLAALGTFLAGFIARPIGGLLFGHFGDRLGRKTMLIWTIAIMGVGSFLIGILPTYEQWGIWAAVCLVILRFIQGIGLGGEWGGAALMTVECAPVERRGFWGSIVQLGAPGGQALATTVLFGLSYLLPEQAFLSWGWRVPFLLGAALLVLALYIRLKVMESPAFRDMEENGEQVKLPLLEVFKSHRMAVLRTFFIYLGGITVPFYITWIFLVSYATGTLQLDRSAVLLGVTLVNLALLAATIAGGSLSDKLGRRPVCLIGLALLTVLAFPVIAIANLGTVSWVWLAMLLFGLPAWFMWGALPAFFAELFPTQVRYSGLSLGAQGSTILGGMVPMFATAVVPIAGTWPVAALGAGCALVTAVLVYVTHETLGTDLSHVEDPGDR</sequence>
<dbReference type="InterPro" id="IPR011701">
    <property type="entry name" value="MFS"/>
</dbReference>
<keyword evidence="8 11" id="KW-0472">Membrane</keyword>
<keyword evidence="4" id="KW-1003">Cell membrane</keyword>
<dbReference type="PANTHER" id="PTHR43045:SF1">
    <property type="entry name" value="SHIKIMATE TRANSPORTER"/>
    <property type="match status" value="1"/>
</dbReference>
<feature type="transmembrane region" description="Helical" evidence="11">
    <location>
        <begin position="35"/>
        <end position="54"/>
    </location>
</feature>
<dbReference type="CDD" id="cd17369">
    <property type="entry name" value="MFS_ShiA_like"/>
    <property type="match status" value="1"/>
</dbReference>
<keyword evidence="7 11" id="KW-1133">Transmembrane helix</keyword>
<dbReference type="GO" id="GO:0015293">
    <property type="term" value="F:symporter activity"/>
    <property type="evidence" value="ECO:0007669"/>
    <property type="project" value="UniProtKB-KW"/>
</dbReference>
<feature type="transmembrane region" description="Helical" evidence="11">
    <location>
        <begin position="196"/>
        <end position="217"/>
    </location>
</feature>
<comment type="subcellular location">
    <subcellularLocation>
        <location evidence="1">Cell membrane</location>
        <topology evidence="1">Multi-pass membrane protein</topology>
    </subcellularLocation>
</comment>
<feature type="transmembrane region" description="Helical" evidence="11">
    <location>
        <begin position="407"/>
        <end position="426"/>
    </location>
</feature>
<dbReference type="AlphaFoldDB" id="Q0RXW2"/>
<name>Q0RXW2_RHOJR</name>
<feature type="transmembrane region" description="Helical" evidence="11">
    <location>
        <begin position="317"/>
        <end position="336"/>
    </location>
</feature>
<dbReference type="GO" id="GO:0005886">
    <property type="term" value="C:plasma membrane"/>
    <property type="evidence" value="ECO:0007669"/>
    <property type="project" value="UniProtKB-SubCell"/>
</dbReference>
<comment type="similarity">
    <text evidence="2">Belongs to the major facilitator superfamily. Metabolite:H+ Symporter (MHS) family (TC 2.A.1.6) family.</text>
</comment>
<dbReference type="Gene3D" id="1.20.1250.20">
    <property type="entry name" value="MFS general substrate transporter like domains"/>
    <property type="match status" value="1"/>
</dbReference>
<evidence type="ECO:0000259" key="12">
    <source>
        <dbReference type="PROSITE" id="PS50850"/>
    </source>
</evidence>
<organism evidence="13 14">
    <name type="scientific">Rhodococcus jostii (strain RHA1)</name>
    <dbReference type="NCBI Taxonomy" id="101510"/>
    <lineage>
        <taxon>Bacteria</taxon>
        <taxon>Bacillati</taxon>
        <taxon>Actinomycetota</taxon>
        <taxon>Actinomycetes</taxon>
        <taxon>Mycobacteriales</taxon>
        <taxon>Nocardiaceae</taxon>
        <taxon>Rhodococcus</taxon>
    </lineage>
</organism>
<evidence type="ECO:0000256" key="5">
    <source>
        <dbReference type="ARBA" id="ARBA00022692"/>
    </source>
</evidence>
<dbReference type="HOGENOM" id="CLU_001265_39_5_11"/>
<feature type="transmembrane region" description="Helical" evidence="11">
    <location>
        <begin position="161"/>
        <end position="184"/>
    </location>
</feature>